<dbReference type="EMBL" id="GBXM01039330">
    <property type="protein sequence ID" value="JAH69247.1"/>
    <property type="molecule type" value="Transcribed_RNA"/>
</dbReference>
<evidence type="ECO:0000313" key="1">
    <source>
        <dbReference type="EMBL" id="JAH64880.1"/>
    </source>
</evidence>
<reference evidence="1" key="1">
    <citation type="submission" date="2014-11" db="EMBL/GenBank/DDBJ databases">
        <authorList>
            <person name="Amaro Gonzalez C."/>
        </authorList>
    </citation>
    <scope>NUCLEOTIDE SEQUENCE</scope>
</reference>
<dbReference type="EMBL" id="GBXM01043697">
    <property type="protein sequence ID" value="JAH64880.1"/>
    <property type="molecule type" value="Transcribed_RNA"/>
</dbReference>
<reference evidence="1" key="2">
    <citation type="journal article" date="2015" name="Fish Shellfish Immunol.">
        <title>Early steps in the European eel (Anguilla anguilla)-Vibrio vulnificus interaction in the gills: Role of the RtxA13 toxin.</title>
        <authorList>
            <person name="Callol A."/>
            <person name="Pajuelo D."/>
            <person name="Ebbesson L."/>
            <person name="Teles M."/>
            <person name="MacKenzie S."/>
            <person name="Amaro C."/>
        </authorList>
    </citation>
    <scope>NUCLEOTIDE SEQUENCE</scope>
</reference>
<sequence length="36" mass="4050">MTSSDSASERDVRRECQLVYSALASISVMKRKIMTV</sequence>
<name>A0A0E9UI06_ANGAN</name>
<dbReference type="AlphaFoldDB" id="A0A0E9UI06"/>
<protein>
    <submittedName>
        <fullName evidence="1">Uncharacterized protein</fullName>
    </submittedName>
</protein>
<accession>A0A0E9UI06</accession>
<organism evidence="1">
    <name type="scientific">Anguilla anguilla</name>
    <name type="common">European freshwater eel</name>
    <name type="synonym">Muraena anguilla</name>
    <dbReference type="NCBI Taxonomy" id="7936"/>
    <lineage>
        <taxon>Eukaryota</taxon>
        <taxon>Metazoa</taxon>
        <taxon>Chordata</taxon>
        <taxon>Craniata</taxon>
        <taxon>Vertebrata</taxon>
        <taxon>Euteleostomi</taxon>
        <taxon>Actinopterygii</taxon>
        <taxon>Neopterygii</taxon>
        <taxon>Teleostei</taxon>
        <taxon>Anguilliformes</taxon>
        <taxon>Anguillidae</taxon>
        <taxon>Anguilla</taxon>
    </lineage>
</organism>
<proteinExistence type="predicted"/>